<dbReference type="Gene3D" id="3.40.50.300">
    <property type="entry name" value="P-loop containing nucleotide triphosphate hydrolases"/>
    <property type="match status" value="1"/>
</dbReference>
<evidence type="ECO:0000256" key="3">
    <source>
        <dbReference type="ARBA" id="ARBA00023163"/>
    </source>
</evidence>
<gene>
    <name evidence="5" type="ORF">GCM10020367_60700</name>
</gene>
<dbReference type="Pfam" id="PF25873">
    <property type="entry name" value="WHD_MalT"/>
    <property type="match status" value="1"/>
</dbReference>
<dbReference type="PROSITE" id="PS50043">
    <property type="entry name" value="HTH_LUXR_2"/>
    <property type="match status" value="1"/>
</dbReference>
<dbReference type="InterPro" id="IPR036388">
    <property type="entry name" value="WH-like_DNA-bd_sf"/>
</dbReference>
<dbReference type="InterPro" id="IPR041617">
    <property type="entry name" value="TPR_MalT"/>
</dbReference>
<dbReference type="Proteomes" id="UP001499990">
    <property type="component" value="Unassembled WGS sequence"/>
</dbReference>
<keyword evidence="1" id="KW-0805">Transcription regulation</keyword>
<dbReference type="InterPro" id="IPR003593">
    <property type="entry name" value="AAA+_ATPase"/>
</dbReference>
<evidence type="ECO:0000313" key="6">
    <source>
        <dbReference type="Proteomes" id="UP001499990"/>
    </source>
</evidence>
<protein>
    <submittedName>
        <fullName evidence="5">LuxR family transcriptional regulator</fullName>
    </submittedName>
</protein>
<reference evidence="6" key="1">
    <citation type="journal article" date="2019" name="Int. J. Syst. Evol. Microbiol.">
        <title>The Global Catalogue of Microorganisms (GCM) 10K type strain sequencing project: providing services to taxonomists for standard genome sequencing and annotation.</title>
        <authorList>
            <consortium name="The Broad Institute Genomics Platform"/>
            <consortium name="The Broad Institute Genome Sequencing Center for Infectious Disease"/>
            <person name="Wu L."/>
            <person name="Ma J."/>
        </authorList>
    </citation>
    <scope>NUCLEOTIDE SEQUENCE [LARGE SCALE GENOMIC DNA]</scope>
    <source>
        <strain evidence="6">JCM 9651</strain>
    </source>
</reference>
<dbReference type="Pfam" id="PF17874">
    <property type="entry name" value="TPR_MalT"/>
    <property type="match status" value="1"/>
</dbReference>
<accession>A0ABP6SKX0</accession>
<dbReference type="SMART" id="SM00382">
    <property type="entry name" value="AAA"/>
    <property type="match status" value="1"/>
</dbReference>
<dbReference type="InterPro" id="IPR059106">
    <property type="entry name" value="WHD_MalT"/>
</dbReference>
<dbReference type="PANTHER" id="PTHR44688">
    <property type="entry name" value="DNA-BINDING TRANSCRIPTIONAL ACTIVATOR DEVR_DOSR"/>
    <property type="match status" value="1"/>
</dbReference>
<dbReference type="SUPFAM" id="SSF46894">
    <property type="entry name" value="C-terminal effector domain of the bipartite response regulators"/>
    <property type="match status" value="1"/>
</dbReference>
<sequence length="864" mass="92939">MPVLPRTLVSRKRLLERLTDSTTGPLTLITGPAGAGKTALTASWANEGPAPGPVVWLNVRDDDNAPGVFWSYVLGAFRFHRVPLPDGIGSPVLADDVDRSLLVRLSSAVAQLHRPVVLVLDGLERVTARDVASGLDFVLGHSGPQLRLVLISRVDPLLPLHRYRAEDRISEIRGAELAFTSHEAAKLLRRHGLSLSEESVGALTGRTEGWAAGLRLCALAMQRADDPDRFARSFTGSQHVVTDYLLAEVLDALPPATQNLLLRTSILERIHPQLANVLTGRDDAEWILAHLARANAFVEVTGDPPWCRCHPLFSSVLRAHLRSRLPGLEPRLHRLAARWLADNGRLTEGLEHATATGDWAYAATLLIDHLAVGRLLTGPDTHRLERLFSGMPTTFPGAAPALVAAACALARHNAPAGWAQLDRAQAHLGGAAAAPSLGTRLAHTLLLLLAGGEEHGSTACATAESLAHRTRDLMAEVAQPCLEQHPEIEALRRYGRTGALFEAGRLGEAHDALEHALAACTTEVTRTVRYECLGRLALIESVRGELRRAQAHAREGLEAAEEYGIPHHRRTGVCHLALAAVAFDRSDLQSARHHLDLAADVSGMAHDPVCAAETAVLRARLELAYGNIQAALAVVDTAGGAHAEQSALRLAETRSAIHLARGDPAAAIGALRDTGGMPAYAVSLAAAHLAAGDTERAARLLAGLGQFDRAGVTDHVRILLLRAQAAVLDKDFATAEGLLARALDAARPEQFRRPFTEAGPWLRHLLARRPDLGVTHSWLTERLADAGTPGSAGDDSLSVPAEALSPRERDVLRCAAHMMSTEEIAAELYVSVNTVKTHLKSIYRKLSVSRRSEAVRRARERKLL</sequence>
<proteinExistence type="predicted"/>
<organism evidence="5 6">
    <name type="scientific">Streptomyces sannanensis</name>
    <dbReference type="NCBI Taxonomy" id="285536"/>
    <lineage>
        <taxon>Bacteria</taxon>
        <taxon>Bacillati</taxon>
        <taxon>Actinomycetota</taxon>
        <taxon>Actinomycetes</taxon>
        <taxon>Kitasatosporales</taxon>
        <taxon>Streptomycetaceae</taxon>
        <taxon>Streptomyces</taxon>
    </lineage>
</organism>
<dbReference type="SMART" id="SM00421">
    <property type="entry name" value="HTH_LUXR"/>
    <property type="match status" value="1"/>
</dbReference>
<dbReference type="EMBL" id="BAAAYL010000001">
    <property type="protein sequence ID" value="GAA3378982.1"/>
    <property type="molecule type" value="Genomic_DNA"/>
</dbReference>
<evidence type="ECO:0000256" key="2">
    <source>
        <dbReference type="ARBA" id="ARBA00023125"/>
    </source>
</evidence>
<dbReference type="CDD" id="cd06170">
    <property type="entry name" value="LuxR_C_like"/>
    <property type="match status" value="1"/>
</dbReference>
<dbReference type="SUPFAM" id="SSF52540">
    <property type="entry name" value="P-loop containing nucleoside triphosphate hydrolases"/>
    <property type="match status" value="1"/>
</dbReference>
<keyword evidence="3" id="KW-0804">Transcription</keyword>
<keyword evidence="2" id="KW-0238">DNA-binding</keyword>
<dbReference type="InterPro" id="IPR000792">
    <property type="entry name" value="Tscrpt_reg_LuxR_C"/>
</dbReference>
<dbReference type="InterPro" id="IPR016032">
    <property type="entry name" value="Sig_transdc_resp-reg_C-effctor"/>
</dbReference>
<keyword evidence="6" id="KW-1185">Reference proteome</keyword>
<dbReference type="Gene3D" id="1.25.40.10">
    <property type="entry name" value="Tetratricopeptide repeat domain"/>
    <property type="match status" value="1"/>
</dbReference>
<name>A0ABP6SKX0_9ACTN</name>
<dbReference type="PANTHER" id="PTHR44688:SF16">
    <property type="entry name" value="DNA-BINDING TRANSCRIPTIONAL ACTIVATOR DEVR_DOSR"/>
    <property type="match status" value="1"/>
</dbReference>
<dbReference type="Gene3D" id="1.10.10.10">
    <property type="entry name" value="Winged helix-like DNA-binding domain superfamily/Winged helix DNA-binding domain"/>
    <property type="match status" value="1"/>
</dbReference>
<dbReference type="InterPro" id="IPR011990">
    <property type="entry name" value="TPR-like_helical_dom_sf"/>
</dbReference>
<dbReference type="InterPro" id="IPR027417">
    <property type="entry name" value="P-loop_NTPase"/>
</dbReference>
<dbReference type="SUPFAM" id="SSF48452">
    <property type="entry name" value="TPR-like"/>
    <property type="match status" value="1"/>
</dbReference>
<feature type="domain" description="HTH luxR-type" evidence="4">
    <location>
        <begin position="797"/>
        <end position="862"/>
    </location>
</feature>
<evidence type="ECO:0000313" key="5">
    <source>
        <dbReference type="EMBL" id="GAA3378982.1"/>
    </source>
</evidence>
<dbReference type="Pfam" id="PF13191">
    <property type="entry name" value="AAA_16"/>
    <property type="match status" value="1"/>
</dbReference>
<evidence type="ECO:0000256" key="1">
    <source>
        <dbReference type="ARBA" id="ARBA00023015"/>
    </source>
</evidence>
<dbReference type="Pfam" id="PF00196">
    <property type="entry name" value="GerE"/>
    <property type="match status" value="1"/>
</dbReference>
<dbReference type="PRINTS" id="PR00038">
    <property type="entry name" value="HTHLUXR"/>
</dbReference>
<evidence type="ECO:0000259" key="4">
    <source>
        <dbReference type="PROSITE" id="PS50043"/>
    </source>
</evidence>
<dbReference type="InterPro" id="IPR041664">
    <property type="entry name" value="AAA_16"/>
</dbReference>
<comment type="caution">
    <text evidence="5">The sequence shown here is derived from an EMBL/GenBank/DDBJ whole genome shotgun (WGS) entry which is preliminary data.</text>
</comment>